<sequence length="81" mass="8622">MVLGAWQSEKQQIASLPKSCTGDKTVERGEVQRLRNVTIAQGVPLGQPAFSTHPFEGQADQAQTIEPCICVPAVQSKGSAD</sequence>
<dbReference type="STRING" id="1348774.AB433_03670"/>
<protein>
    <submittedName>
        <fullName evidence="1">Uncharacterized protein</fullName>
    </submittedName>
</protein>
<reference evidence="1 2" key="1">
    <citation type="submission" date="2015-06" db="EMBL/GenBank/DDBJ databases">
        <authorList>
            <person name="Zeng Y."/>
            <person name="Huang Y."/>
        </authorList>
    </citation>
    <scope>NUCLEOTIDE SEQUENCE [LARGE SCALE GENOMIC DNA]</scope>
    <source>
        <strain evidence="1 2">PQ-2</strain>
    </source>
</reference>
<keyword evidence="2" id="KW-1185">Reference proteome</keyword>
<proteinExistence type="predicted"/>
<organism evidence="1 2">
    <name type="scientific">Croceicoccus naphthovorans</name>
    <dbReference type="NCBI Taxonomy" id="1348774"/>
    <lineage>
        <taxon>Bacteria</taxon>
        <taxon>Pseudomonadati</taxon>
        <taxon>Pseudomonadota</taxon>
        <taxon>Alphaproteobacteria</taxon>
        <taxon>Sphingomonadales</taxon>
        <taxon>Erythrobacteraceae</taxon>
        <taxon>Croceicoccus</taxon>
    </lineage>
</organism>
<dbReference type="AlphaFoldDB" id="A0A0G3XF90"/>
<evidence type="ECO:0000313" key="2">
    <source>
        <dbReference type="Proteomes" id="UP000035287"/>
    </source>
</evidence>
<dbReference type="KEGG" id="cna:AB433_03670"/>
<name>A0A0G3XF90_9SPHN</name>
<dbReference type="EMBL" id="CP011770">
    <property type="protein sequence ID" value="AKM09279.1"/>
    <property type="molecule type" value="Genomic_DNA"/>
</dbReference>
<gene>
    <name evidence="1" type="ORF">AB433_03670</name>
</gene>
<accession>A0A0G3XF90</accession>
<evidence type="ECO:0000313" key="1">
    <source>
        <dbReference type="EMBL" id="AKM09279.1"/>
    </source>
</evidence>
<dbReference type="Proteomes" id="UP000035287">
    <property type="component" value="Chromosome"/>
</dbReference>